<dbReference type="AlphaFoldDB" id="A0A1W4XFU7"/>
<evidence type="ECO:0000256" key="1">
    <source>
        <dbReference type="PROSITE-ProRule" id="PRU00042"/>
    </source>
</evidence>
<evidence type="ECO:0000313" key="4">
    <source>
        <dbReference type="Proteomes" id="UP000192223"/>
    </source>
</evidence>
<dbReference type="GO" id="GO:0008270">
    <property type="term" value="F:zinc ion binding"/>
    <property type="evidence" value="ECO:0007669"/>
    <property type="project" value="UniProtKB-KW"/>
</dbReference>
<dbReference type="STRING" id="224129.A0A1W4XFU7"/>
<keyword evidence="1" id="KW-0863">Zinc-finger</keyword>
<evidence type="ECO:0000256" key="2">
    <source>
        <dbReference type="SAM" id="MobiDB-lite"/>
    </source>
</evidence>
<dbReference type="InterPro" id="IPR013087">
    <property type="entry name" value="Znf_C2H2_type"/>
</dbReference>
<sequence length="452" mass="52807">MIESPHYNKSCLICKKSDRVFSVSYRSGVYSVKDDIAEFMGPKVECMLNDDDVVCNNCMNIFYNIANLKRKIYFIICQQTECKKDGIDSKFDNKAFKFSNIWESFISNISLSIPHDCESQIPSQDLWVARYSIPVIEDTSSRLNYRSDTPYADKEVEKVLQKQKKRRKRGKGKLFTHRKASRRSKSEGVLVPSRASTLYHLDYLSPYYDSCQSETSRPTSASSYQSLVRPQSRLSTGSDFDDGLRYENGCLRNKRTRSVSRAQSEQVNRLALKEIYTCSEQPCDSVFFPTLNDLTQHKVDVHHRMALYYCDECRSKYTTEEDLRKHNILYHSFLPTNCPCCSEVQANTIELQAHLQEHLFHSVPCIYCDKSFLTRRKCDDHVKEIHRGRKRRIRLKRPRSILDRIVKDSFYSDTETPCQEVQSNDENQFIRVRIQKCDNNENENSCSCLKHK</sequence>
<dbReference type="PANTHER" id="PTHR16515">
    <property type="entry name" value="PR DOMAIN ZINC FINGER PROTEIN"/>
    <property type="match status" value="1"/>
</dbReference>
<name>A0A1W4XFU7_AGRPL</name>
<dbReference type="OrthoDB" id="6365676at2759"/>
<keyword evidence="1" id="KW-0862">Zinc</keyword>
<protein>
    <submittedName>
        <fullName evidence="5">Zinc finger protein 423-like</fullName>
    </submittedName>
</protein>
<dbReference type="SMART" id="SM00355">
    <property type="entry name" value="ZnF_C2H2"/>
    <property type="match status" value="4"/>
</dbReference>
<proteinExistence type="predicted"/>
<dbReference type="GeneID" id="108741091"/>
<reference evidence="5" key="1">
    <citation type="submission" date="2025-08" db="UniProtKB">
        <authorList>
            <consortium name="RefSeq"/>
        </authorList>
    </citation>
    <scope>IDENTIFICATION</scope>
    <source>
        <tissue evidence="5">Entire body</tissue>
    </source>
</reference>
<gene>
    <name evidence="5" type="primary">LOC108741091</name>
</gene>
<accession>A0A1W4XFU7</accession>
<feature type="region of interest" description="Disordered" evidence="2">
    <location>
        <begin position="156"/>
        <end position="187"/>
    </location>
</feature>
<dbReference type="InParanoid" id="A0A1W4XFU7"/>
<keyword evidence="1" id="KW-0479">Metal-binding</keyword>
<evidence type="ECO:0000259" key="3">
    <source>
        <dbReference type="PROSITE" id="PS50157"/>
    </source>
</evidence>
<dbReference type="GO" id="GO:0005634">
    <property type="term" value="C:nucleus"/>
    <property type="evidence" value="ECO:0007669"/>
    <property type="project" value="TreeGrafter"/>
</dbReference>
<evidence type="ECO:0000313" key="5">
    <source>
        <dbReference type="RefSeq" id="XP_018331220.1"/>
    </source>
</evidence>
<dbReference type="GO" id="GO:0010468">
    <property type="term" value="P:regulation of gene expression"/>
    <property type="evidence" value="ECO:0007669"/>
    <property type="project" value="TreeGrafter"/>
</dbReference>
<dbReference type="RefSeq" id="XP_018331220.1">
    <property type="nucleotide sequence ID" value="XM_018475718.2"/>
</dbReference>
<dbReference type="PANTHER" id="PTHR16515:SF35">
    <property type="entry name" value="FEZ FAMILY ZINC FINGER PROTEIN 2"/>
    <property type="match status" value="1"/>
</dbReference>
<dbReference type="Proteomes" id="UP000192223">
    <property type="component" value="Unplaced"/>
</dbReference>
<dbReference type="InterPro" id="IPR050331">
    <property type="entry name" value="Zinc_finger"/>
</dbReference>
<feature type="domain" description="C2H2-type" evidence="3">
    <location>
        <begin position="363"/>
        <end position="391"/>
    </location>
</feature>
<dbReference type="PROSITE" id="PS50157">
    <property type="entry name" value="ZINC_FINGER_C2H2_2"/>
    <property type="match status" value="2"/>
</dbReference>
<keyword evidence="4" id="KW-1185">Reference proteome</keyword>
<dbReference type="PROSITE" id="PS00028">
    <property type="entry name" value="ZINC_FINGER_C2H2_1"/>
    <property type="match status" value="2"/>
</dbReference>
<feature type="compositionally biased region" description="Basic residues" evidence="2">
    <location>
        <begin position="161"/>
        <end position="183"/>
    </location>
</feature>
<feature type="domain" description="C2H2-type" evidence="3">
    <location>
        <begin position="308"/>
        <end position="332"/>
    </location>
</feature>
<dbReference type="KEGG" id="apln:108741091"/>
<organism evidence="4 5">
    <name type="scientific">Agrilus planipennis</name>
    <name type="common">Emerald ash borer</name>
    <name type="synonym">Agrilus marcopoli</name>
    <dbReference type="NCBI Taxonomy" id="224129"/>
    <lineage>
        <taxon>Eukaryota</taxon>
        <taxon>Metazoa</taxon>
        <taxon>Ecdysozoa</taxon>
        <taxon>Arthropoda</taxon>
        <taxon>Hexapoda</taxon>
        <taxon>Insecta</taxon>
        <taxon>Pterygota</taxon>
        <taxon>Neoptera</taxon>
        <taxon>Endopterygota</taxon>
        <taxon>Coleoptera</taxon>
        <taxon>Polyphaga</taxon>
        <taxon>Elateriformia</taxon>
        <taxon>Buprestoidea</taxon>
        <taxon>Buprestidae</taxon>
        <taxon>Agrilinae</taxon>
        <taxon>Agrilus</taxon>
    </lineage>
</organism>
<dbReference type="Gene3D" id="3.30.160.60">
    <property type="entry name" value="Classic Zinc Finger"/>
    <property type="match status" value="1"/>
</dbReference>